<sequence>MWKPDRQGHKPLYIQIADHLERRIREGEFPPGSPLPSERKLSEQLGVNRSTVVLAYAELRSHGIIETLPGSRTQVSGDPQELSSHHTPPWHDYTEGGNFAPNLPYIRRIREMLEQSPSAIDFASNKLSVDLSPIEEINRLVKSYFHLPEEGYDSPQGFLPLRQALVSFLREYRGIRTTESSIVITTSSQQSIYLIMQCLLSPGDAVGVEDPSYYRSLSVFRSAGLKLIRLPVDEHGMMTDDLYDLCKKHRIKMLFVNPNFQNPTGTVLSRARRSALLDTASELGLPVIEEDSLSLTSSDTFPPSLKAADRAATVLYTGSFSKIAASGLRIGWIVAPQSVIQRLSDARRQLELGFSVIPQKIAAQFLESPYFTPHLERLHRQLVLKRDLMAGALQRELSGLVEFTVPQGGLHLWCRIIPEIRDGRMLSEALKRNVAFVPGSVYGAKSGYMRLSYSRPQAVEIEPGIARLAEALRAVLE</sequence>
<evidence type="ECO:0000256" key="5">
    <source>
        <dbReference type="ARBA" id="ARBA00023015"/>
    </source>
</evidence>
<comment type="cofactor">
    <cofactor evidence="1">
        <name>pyridoxal 5'-phosphate</name>
        <dbReference type="ChEBI" id="CHEBI:597326"/>
    </cofactor>
</comment>
<feature type="domain" description="HTH gntR-type" evidence="9">
    <location>
        <begin position="10"/>
        <end position="78"/>
    </location>
</feature>
<dbReference type="AlphaFoldDB" id="A0A839TQ32"/>
<dbReference type="Pfam" id="PF00155">
    <property type="entry name" value="Aminotran_1_2"/>
    <property type="match status" value="1"/>
</dbReference>
<evidence type="ECO:0000256" key="7">
    <source>
        <dbReference type="ARBA" id="ARBA00023163"/>
    </source>
</evidence>
<name>A0A839TQ32_9BACL</name>
<evidence type="ECO:0000313" key="11">
    <source>
        <dbReference type="Proteomes" id="UP000517523"/>
    </source>
</evidence>
<dbReference type="InterPro" id="IPR051446">
    <property type="entry name" value="HTH_trans_reg/aminotransferase"/>
</dbReference>
<dbReference type="SUPFAM" id="SSF46785">
    <property type="entry name" value="Winged helix' DNA-binding domain"/>
    <property type="match status" value="1"/>
</dbReference>
<dbReference type="InterPro" id="IPR000524">
    <property type="entry name" value="Tscrpt_reg_HTH_GntR"/>
</dbReference>
<dbReference type="GO" id="GO:0030170">
    <property type="term" value="F:pyridoxal phosphate binding"/>
    <property type="evidence" value="ECO:0007669"/>
    <property type="project" value="InterPro"/>
</dbReference>
<evidence type="ECO:0000256" key="2">
    <source>
        <dbReference type="ARBA" id="ARBA00005384"/>
    </source>
</evidence>
<dbReference type="SUPFAM" id="SSF53383">
    <property type="entry name" value="PLP-dependent transferases"/>
    <property type="match status" value="1"/>
</dbReference>
<feature type="compositionally biased region" description="Polar residues" evidence="8">
    <location>
        <begin position="70"/>
        <end position="86"/>
    </location>
</feature>
<dbReference type="PROSITE" id="PS50949">
    <property type="entry name" value="HTH_GNTR"/>
    <property type="match status" value="1"/>
</dbReference>
<comment type="caution">
    <text evidence="10">The sequence shown here is derived from an EMBL/GenBank/DDBJ whole genome shotgun (WGS) entry which is preliminary data.</text>
</comment>
<evidence type="ECO:0000313" key="10">
    <source>
        <dbReference type="EMBL" id="MBB3128623.1"/>
    </source>
</evidence>
<gene>
    <name evidence="10" type="ORF">FHS19_003277</name>
</gene>
<keyword evidence="5" id="KW-0805">Transcription regulation</keyword>
<dbReference type="CDD" id="cd00609">
    <property type="entry name" value="AAT_like"/>
    <property type="match status" value="1"/>
</dbReference>
<keyword evidence="3" id="KW-0808">Transferase</keyword>
<dbReference type="InterPro" id="IPR015421">
    <property type="entry name" value="PyrdxlP-dep_Trfase_major"/>
</dbReference>
<dbReference type="GO" id="GO:0003677">
    <property type="term" value="F:DNA binding"/>
    <property type="evidence" value="ECO:0007669"/>
    <property type="project" value="UniProtKB-KW"/>
</dbReference>
<evidence type="ECO:0000256" key="6">
    <source>
        <dbReference type="ARBA" id="ARBA00023125"/>
    </source>
</evidence>
<organism evidence="10 11">
    <name type="scientific">Paenibacillus rhizosphaerae</name>
    <dbReference type="NCBI Taxonomy" id="297318"/>
    <lineage>
        <taxon>Bacteria</taxon>
        <taxon>Bacillati</taxon>
        <taxon>Bacillota</taxon>
        <taxon>Bacilli</taxon>
        <taxon>Bacillales</taxon>
        <taxon>Paenibacillaceae</taxon>
        <taxon>Paenibacillus</taxon>
    </lineage>
</organism>
<dbReference type="GO" id="GO:0003700">
    <property type="term" value="F:DNA-binding transcription factor activity"/>
    <property type="evidence" value="ECO:0007669"/>
    <property type="project" value="InterPro"/>
</dbReference>
<reference evidence="10 11" key="1">
    <citation type="submission" date="2020-08" db="EMBL/GenBank/DDBJ databases">
        <title>Genomic Encyclopedia of Type Strains, Phase III (KMG-III): the genomes of soil and plant-associated and newly described type strains.</title>
        <authorList>
            <person name="Whitman W."/>
        </authorList>
    </citation>
    <scope>NUCLEOTIDE SEQUENCE [LARGE SCALE GENOMIC DNA]</scope>
    <source>
        <strain evidence="10 11">CECT 5831</strain>
    </source>
</reference>
<evidence type="ECO:0000259" key="9">
    <source>
        <dbReference type="PROSITE" id="PS50949"/>
    </source>
</evidence>
<dbReference type="PANTHER" id="PTHR46577">
    <property type="entry name" value="HTH-TYPE TRANSCRIPTIONAL REGULATORY PROTEIN GABR"/>
    <property type="match status" value="1"/>
</dbReference>
<dbReference type="Gene3D" id="3.40.640.10">
    <property type="entry name" value="Type I PLP-dependent aspartate aminotransferase-like (Major domain)"/>
    <property type="match status" value="1"/>
</dbReference>
<protein>
    <submittedName>
        <fullName evidence="10">DNA-binding transcriptional MocR family regulator</fullName>
    </submittedName>
</protein>
<keyword evidence="3" id="KW-0032">Aminotransferase</keyword>
<accession>A0A839TQ32</accession>
<feature type="region of interest" description="Disordered" evidence="8">
    <location>
        <begin position="70"/>
        <end position="94"/>
    </location>
</feature>
<dbReference type="Proteomes" id="UP000517523">
    <property type="component" value="Unassembled WGS sequence"/>
</dbReference>
<keyword evidence="7" id="KW-0804">Transcription</keyword>
<dbReference type="InterPro" id="IPR004839">
    <property type="entry name" value="Aminotransferase_I/II_large"/>
</dbReference>
<dbReference type="EMBL" id="JACHXJ010000002">
    <property type="protein sequence ID" value="MBB3128623.1"/>
    <property type="molecule type" value="Genomic_DNA"/>
</dbReference>
<dbReference type="InterPro" id="IPR036390">
    <property type="entry name" value="WH_DNA-bd_sf"/>
</dbReference>
<keyword evidence="4" id="KW-0663">Pyridoxal phosphate</keyword>
<dbReference type="RefSeq" id="WP_183582770.1">
    <property type="nucleotide sequence ID" value="NZ_JACHXJ010000002.1"/>
</dbReference>
<evidence type="ECO:0000256" key="1">
    <source>
        <dbReference type="ARBA" id="ARBA00001933"/>
    </source>
</evidence>
<proteinExistence type="inferred from homology"/>
<dbReference type="PANTHER" id="PTHR46577:SF2">
    <property type="entry name" value="TRANSCRIPTIONAL REGULATORY PROTEIN"/>
    <property type="match status" value="1"/>
</dbReference>
<dbReference type="InterPro" id="IPR015424">
    <property type="entry name" value="PyrdxlP-dep_Trfase"/>
</dbReference>
<evidence type="ECO:0000256" key="3">
    <source>
        <dbReference type="ARBA" id="ARBA00022576"/>
    </source>
</evidence>
<dbReference type="PRINTS" id="PR00035">
    <property type="entry name" value="HTHGNTR"/>
</dbReference>
<dbReference type="SMART" id="SM00345">
    <property type="entry name" value="HTH_GNTR"/>
    <property type="match status" value="1"/>
</dbReference>
<dbReference type="CDD" id="cd07377">
    <property type="entry name" value="WHTH_GntR"/>
    <property type="match status" value="1"/>
</dbReference>
<dbReference type="InterPro" id="IPR036388">
    <property type="entry name" value="WH-like_DNA-bd_sf"/>
</dbReference>
<dbReference type="GO" id="GO:0008483">
    <property type="term" value="F:transaminase activity"/>
    <property type="evidence" value="ECO:0007669"/>
    <property type="project" value="UniProtKB-KW"/>
</dbReference>
<keyword evidence="6 10" id="KW-0238">DNA-binding</keyword>
<dbReference type="Gene3D" id="1.10.10.10">
    <property type="entry name" value="Winged helix-like DNA-binding domain superfamily/Winged helix DNA-binding domain"/>
    <property type="match status" value="1"/>
</dbReference>
<comment type="similarity">
    <text evidence="2">In the C-terminal section; belongs to the class-I pyridoxal-phosphate-dependent aminotransferase family.</text>
</comment>
<evidence type="ECO:0000256" key="4">
    <source>
        <dbReference type="ARBA" id="ARBA00022898"/>
    </source>
</evidence>
<evidence type="ECO:0000256" key="8">
    <source>
        <dbReference type="SAM" id="MobiDB-lite"/>
    </source>
</evidence>
<dbReference type="Pfam" id="PF00392">
    <property type="entry name" value="GntR"/>
    <property type="match status" value="1"/>
</dbReference>